<dbReference type="EMBL" id="QGMJ01000705">
    <property type="protein sequence ID" value="TVY34021.1"/>
    <property type="molecule type" value="Genomic_DNA"/>
</dbReference>
<accession>A0A8H8RH99</accession>
<evidence type="ECO:0000313" key="3">
    <source>
        <dbReference type="Proteomes" id="UP000462212"/>
    </source>
</evidence>
<proteinExistence type="predicted"/>
<evidence type="ECO:0000256" key="1">
    <source>
        <dbReference type="SAM" id="MobiDB-lite"/>
    </source>
</evidence>
<comment type="caution">
    <text evidence="2">The sequence shown here is derived from an EMBL/GenBank/DDBJ whole genome shotgun (WGS) entry which is preliminary data.</text>
</comment>
<protein>
    <submittedName>
        <fullName evidence="2">Uncharacterized protein</fullName>
    </submittedName>
</protein>
<dbReference type="Proteomes" id="UP000462212">
    <property type="component" value="Unassembled WGS sequence"/>
</dbReference>
<feature type="compositionally biased region" description="Polar residues" evidence="1">
    <location>
        <begin position="9"/>
        <end position="36"/>
    </location>
</feature>
<evidence type="ECO:0000313" key="2">
    <source>
        <dbReference type="EMBL" id="TVY34021.1"/>
    </source>
</evidence>
<dbReference type="PANTHER" id="PTHR40636">
    <property type="entry name" value="CSBD-LIKE DOMAIN-CONTAINING PROTEIN"/>
    <property type="match status" value="1"/>
</dbReference>
<gene>
    <name evidence="2" type="ORF">LSUB1_G007284</name>
</gene>
<dbReference type="AlphaFoldDB" id="A0A8H8RH99"/>
<name>A0A8H8RH99_9HELO</name>
<organism evidence="2 3">
    <name type="scientific">Lachnellula subtilissima</name>
    <dbReference type="NCBI Taxonomy" id="602034"/>
    <lineage>
        <taxon>Eukaryota</taxon>
        <taxon>Fungi</taxon>
        <taxon>Dikarya</taxon>
        <taxon>Ascomycota</taxon>
        <taxon>Pezizomycotina</taxon>
        <taxon>Leotiomycetes</taxon>
        <taxon>Helotiales</taxon>
        <taxon>Lachnaceae</taxon>
        <taxon>Lachnellula</taxon>
    </lineage>
</organism>
<feature type="region of interest" description="Disordered" evidence="1">
    <location>
        <begin position="1"/>
        <end position="36"/>
    </location>
</feature>
<keyword evidence="3" id="KW-1185">Reference proteome</keyword>
<reference evidence="2 3" key="1">
    <citation type="submission" date="2018-05" db="EMBL/GenBank/DDBJ databases">
        <title>Genome sequencing and assembly of the regulated plant pathogen Lachnellula willkommii and related sister species for the development of diagnostic species identification markers.</title>
        <authorList>
            <person name="Giroux E."/>
            <person name="Bilodeau G."/>
        </authorList>
    </citation>
    <scope>NUCLEOTIDE SEQUENCE [LARGE SCALE GENOMIC DNA]</scope>
    <source>
        <strain evidence="2 3">CBS 197.66</strain>
    </source>
</reference>
<feature type="non-terminal residue" evidence="2">
    <location>
        <position position="1"/>
    </location>
</feature>
<dbReference type="PANTHER" id="PTHR40636:SF1">
    <property type="entry name" value="CSBD-LIKE DOMAIN-CONTAINING PROTEIN"/>
    <property type="match status" value="1"/>
</dbReference>
<sequence>PSSSPPPQNLSTISMSPTNNPHSPSTGTSGVLNTAGSVVGTAGRGLGDTITGVTGKTGKPVGDGLKYVTNGVEGGAANVAGGVKKAGDGK</sequence>